<feature type="transmembrane region" description="Helical" evidence="1">
    <location>
        <begin position="127"/>
        <end position="149"/>
    </location>
</feature>
<name>A0ABR7VB29_9FLAO</name>
<feature type="transmembrane region" description="Helical" evidence="1">
    <location>
        <begin position="197"/>
        <end position="217"/>
    </location>
</feature>
<feature type="transmembrane region" description="Helical" evidence="1">
    <location>
        <begin position="161"/>
        <end position="185"/>
    </location>
</feature>
<evidence type="ECO:0000313" key="2">
    <source>
        <dbReference type="EMBL" id="MBD0850856.1"/>
    </source>
</evidence>
<feature type="transmembrane region" description="Helical" evidence="1">
    <location>
        <begin position="12"/>
        <end position="29"/>
    </location>
</feature>
<accession>A0ABR7VB29</accession>
<protein>
    <recommendedName>
        <fullName evidence="4">Histidine kinase N-terminal 7TM region domain-containing protein</fullName>
    </recommendedName>
</protein>
<keyword evidence="3" id="KW-1185">Reference proteome</keyword>
<dbReference type="RefSeq" id="WP_188313990.1">
    <property type="nucleotide sequence ID" value="NZ_JABTCG010000003.1"/>
</dbReference>
<dbReference type="EMBL" id="JABTCG010000003">
    <property type="protein sequence ID" value="MBD0850856.1"/>
    <property type="molecule type" value="Genomic_DNA"/>
</dbReference>
<keyword evidence="1" id="KW-0472">Membrane</keyword>
<organism evidence="2 3">
    <name type="scientific">Maribacter arenosus</name>
    <dbReference type="NCBI Taxonomy" id="1854708"/>
    <lineage>
        <taxon>Bacteria</taxon>
        <taxon>Pseudomonadati</taxon>
        <taxon>Bacteroidota</taxon>
        <taxon>Flavobacteriia</taxon>
        <taxon>Flavobacteriales</taxon>
        <taxon>Flavobacteriaceae</taxon>
        <taxon>Maribacter</taxon>
    </lineage>
</organism>
<comment type="caution">
    <text evidence="2">The sequence shown here is derived from an EMBL/GenBank/DDBJ whole genome shotgun (WGS) entry which is preliminary data.</text>
</comment>
<evidence type="ECO:0000256" key="1">
    <source>
        <dbReference type="SAM" id="Phobius"/>
    </source>
</evidence>
<evidence type="ECO:0000313" key="3">
    <source>
        <dbReference type="Proteomes" id="UP000598350"/>
    </source>
</evidence>
<dbReference type="Proteomes" id="UP000598350">
    <property type="component" value="Unassembled WGS sequence"/>
</dbReference>
<proteinExistence type="predicted"/>
<reference evidence="2 3" key="1">
    <citation type="submission" date="2020-05" db="EMBL/GenBank/DDBJ databases">
        <title>The draft genome sequence of Maribacter arenosus CAU 1321.</title>
        <authorList>
            <person name="Mu L."/>
        </authorList>
    </citation>
    <scope>NUCLEOTIDE SEQUENCE [LARGE SCALE GENOMIC DNA]</scope>
    <source>
        <strain evidence="2 3">CAU 1321</strain>
    </source>
</reference>
<evidence type="ECO:0008006" key="4">
    <source>
        <dbReference type="Google" id="ProtNLM"/>
    </source>
</evidence>
<sequence length="226" mass="26920">MYAFLKDNYFLPLYAITLVVSLLRYNRYFSTSVLKYLPMLIAYTLVSEILGYFIRDFENFQVVYQDKYQYANYIIFNIYDVVFFLYFYLLFWKTINNKRHKVIIKYGGAVYIIATLINPFFQNVLIFPQIYASTIGSIVLIISIVLYYHQIKGQNGKQYNLLVWISSGLLVFNLFFPLISIFARYDYALYEKLSLRQFHYLLIVIMNACFILGFLLMRPIRAPEDS</sequence>
<feature type="transmembrane region" description="Helical" evidence="1">
    <location>
        <begin position="103"/>
        <end position="121"/>
    </location>
</feature>
<keyword evidence="1" id="KW-0812">Transmembrane</keyword>
<keyword evidence="1" id="KW-1133">Transmembrane helix</keyword>
<gene>
    <name evidence="2" type="ORF">HPE63_09270</name>
</gene>
<feature type="transmembrane region" description="Helical" evidence="1">
    <location>
        <begin position="36"/>
        <end position="54"/>
    </location>
</feature>
<feature type="transmembrane region" description="Helical" evidence="1">
    <location>
        <begin position="74"/>
        <end position="91"/>
    </location>
</feature>